<evidence type="ECO:0000256" key="4">
    <source>
        <dbReference type="ARBA" id="ARBA00022771"/>
    </source>
</evidence>
<dbReference type="AlphaFoldDB" id="A0A9X0A509"/>
<keyword evidence="2" id="KW-0812">Transmembrane</keyword>
<dbReference type="GO" id="GO:0051205">
    <property type="term" value="P:protein insertion into membrane"/>
    <property type="evidence" value="ECO:0007669"/>
    <property type="project" value="TreeGrafter"/>
</dbReference>
<dbReference type="GO" id="GO:0031849">
    <property type="term" value="F:olfactory receptor binding"/>
    <property type="evidence" value="ECO:0007669"/>
    <property type="project" value="TreeGrafter"/>
</dbReference>
<feature type="compositionally biased region" description="Basic and acidic residues" evidence="8">
    <location>
        <begin position="85"/>
        <end position="108"/>
    </location>
</feature>
<evidence type="ECO:0000256" key="2">
    <source>
        <dbReference type="ARBA" id="ARBA00022692"/>
    </source>
</evidence>
<gene>
    <name evidence="10" type="primary">RTP4</name>
    <name evidence="10" type="ORF">OS493_006204</name>
</gene>
<feature type="compositionally biased region" description="Basic residues" evidence="8">
    <location>
        <begin position="174"/>
        <end position="183"/>
    </location>
</feature>
<dbReference type="Proteomes" id="UP001163046">
    <property type="component" value="Unassembled WGS sequence"/>
</dbReference>
<evidence type="ECO:0000256" key="7">
    <source>
        <dbReference type="ARBA" id="ARBA00023136"/>
    </source>
</evidence>
<organism evidence="10 11">
    <name type="scientific">Desmophyllum pertusum</name>
    <dbReference type="NCBI Taxonomy" id="174260"/>
    <lineage>
        <taxon>Eukaryota</taxon>
        <taxon>Metazoa</taxon>
        <taxon>Cnidaria</taxon>
        <taxon>Anthozoa</taxon>
        <taxon>Hexacorallia</taxon>
        <taxon>Scleractinia</taxon>
        <taxon>Caryophylliina</taxon>
        <taxon>Caryophylliidae</taxon>
        <taxon>Desmophyllum</taxon>
    </lineage>
</organism>
<evidence type="ECO:0000256" key="8">
    <source>
        <dbReference type="SAM" id="MobiDB-lite"/>
    </source>
</evidence>
<accession>A0A9X0A509</accession>
<evidence type="ECO:0000256" key="6">
    <source>
        <dbReference type="ARBA" id="ARBA00022989"/>
    </source>
</evidence>
<sequence>MASGFDDDTPLSKHWHETFDEIFQAFSPDEWKLEPTDRNMPTEWRRFKDGAKVMFICDCGNSWTSMRGIVIFWFNKIGESERKEEVKTNAETEKNNEGKDGEHCEGEASSKNTIHQYSLRFKVYGQQCQRCDDEKFQNPEWYKEEVTKVLKNVHQKIGEVFYHFPSKKPDDKKRHGRPRRPHDSKRCQACSEGHCSK</sequence>
<evidence type="ECO:0000256" key="3">
    <source>
        <dbReference type="ARBA" id="ARBA00022723"/>
    </source>
</evidence>
<keyword evidence="5" id="KW-0862">Zinc</keyword>
<evidence type="ECO:0000313" key="11">
    <source>
        <dbReference type="Proteomes" id="UP001163046"/>
    </source>
</evidence>
<proteinExistence type="predicted"/>
<dbReference type="GO" id="GO:0016020">
    <property type="term" value="C:membrane"/>
    <property type="evidence" value="ECO:0007669"/>
    <property type="project" value="UniProtKB-SubCell"/>
</dbReference>
<evidence type="ECO:0000313" key="10">
    <source>
        <dbReference type="EMBL" id="KAJ7393235.1"/>
    </source>
</evidence>
<evidence type="ECO:0000259" key="9">
    <source>
        <dbReference type="SMART" id="SM01328"/>
    </source>
</evidence>
<evidence type="ECO:0000256" key="5">
    <source>
        <dbReference type="ARBA" id="ARBA00022833"/>
    </source>
</evidence>
<dbReference type="Pfam" id="PF13695">
    <property type="entry name" value="Zn_ribbon_3CxxC"/>
    <property type="match status" value="1"/>
</dbReference>
<feature type="region of interest" description="Disordered" evidence="8">
    <location>
        <begin position="164"/>
        <end position="197"/>
    </location>
</feature>
<protein>
    <submittedName>
        <fullName evidence="10">Zinc-binding domain</fullName>
    </submittedName>
</protein>
<dbReference type="OrthoDB" id="8121437at2759"/>
<evidence type="ECO:0000256" key="1">
    <source>
        <dbReference type="ARBA" id="ARBA00004167"/>
    </source>
</evidence>
<dbReference type="SMART" id="SM01328">
    <property type="entry name" value="zf-3CxxC"/>
    <property type="match status" value="1"/>
</dbReference>
<dbReference type="PANTHER" id="PTHR14402:SF10">
    <property type="entry name" value="3CXXC-TYPE DOMAIN-CONTAINING PROTEIN"/>
    <property type="match status" value="1"/>
</dbReference>
<comment type="caution">
    <text evidence="10">The sequence shown here is derived from an EMBL/GenBank/DDBJ whole genome shotgun (WGS) entry which is preliminary data.</text>
</comment>
<keyword evidence="7" id="KW-0472">Membrane</keyword>
<keyword evidence="4" id="KW-0863">Zinc-finger</keyword>
<dbReference type="GO" id="GO:0008270">
    <property type="term" value="F:zinc ion binding"/>
    <property type="evidence" value="ECO:0007669"/>
    <property type="project" value="UniProtKB-KW"/>
</dbReference>
<dbReference type="EMBL" id="MU825398">
    <property type="protein sequence ID" value="KAJ7393235.1"/>
    <property type="molecule type" value="Genomic_DNA"/>
</dbReference>
<reference evidence="10" key="1">
    <citation type="submission" date="2023-01" db="EMBL/GenBank/DDBJ databases">
        <title>Genome assembly of the deep-sea coral Lophelia pertusa.</title>
        <authorList>
            <person name="Herrera S."/>
            <person name="Cordes E."/>
        </authorList>
    </citation>
    <scope>NUCLEOTIDE SEQUENCE</scope>
    <source>
        <strain evidence="10">USNM1676648</strain>
        <tissue evidence="10">Polyp</tissue>
    </source>
</reference>
<dbReference type="InterPro" id="IPR026096">
    <property type="entry name" value="R-trans_p"/>
</dbReference>
<keyword evidence="3" id="KW-0479">Metal-binding</keyword>
<comment type="subcellular location">
    <subcellularLocation>
        <location evidence="1">Membrane</location>
        <topology evidence="1">Single-pass membrane protein</topology>
    </subcellularLocation>
</comment>
<feature type="domain" description="3CxxC-type" evidence="9">
    <location>
        <begin position="50"/>
        <end position="193"/>
    </location>
</feature>
<keyword evidence="6" id="KW-1133">Transmembrane helix</keyword>
<dbReference type="InterPro" id="IPR027377">
    <property type="entry name" value="ZAR1/RTP1-5-like_Znf-3CxxC"/>
</dbReference>
<keyword evidence="11" id="KW-1185">Reference proteome</keyword>
<dbReference type="PANTHER" id="PTHR14402">
    <property type="entry name" value="RECEPTOR TRANSPORTING PROTEIN"/>
    <property type="match status" value="1"/>
</dbReference>
<dbReference type="GO" id="GO:0006612">
    <property type="term" value="P:protein targeting to membrane"/>
    <property type="evidence" value="ECO:0007669"/>
    <property type="project" value="TreeGrafter"/>
</dbReference>
<feature type="region of interest" description="Disordered" evidence="8">
    <location>
        <begin position="85"/>
        <end position="109"/>
    </location>
</feature>
<name>A0A9X0A509_9CNID</name>